<dbReference type="EC" id="3.1.1.11" evidence="3"/>
<evidence type="ECO:0000256" key="1">
    <source>
        <dbReference type="ARBA" id="ARBA00005184"/>
    </source>
</evidence>
<keyword evidence="8" id="KW-1185">Reference proteome</keyword>
<dbReference type="Gene3D" id="2.160.20.10">
    <property type="entry name" value="Single-stranded right-handed beta-helix, Pectin lyase-like"/>
    <property type="match status" value="1"/>
</dbReference>
<sequence length="123" mass="14267">MRVCRCAGYVDRFRRPSLLQRLLYTRCCGFHMGQWQINLPTMHDKCNSIIWTPGWLYDITAQARDSVADNSGFVFKDGFIVGTGSAYLGRAYRPYARVLFRRMKMANVIVPQGWSAWEYVGKE</sequence>
<feature type="domain" description="Pectinesterase catalytic" evidence="6">
    <location>
        <begin position="58"/>
        <end position="118"/>
    </location>
</feature>
<accession>A0A9W7JAU1</accession>
<dbReference type="GO" id="GO:0030599">
    <property type="term" value="F:pectinesterase activity"/>
    <property type="evidence" value="ECO:0007669"/>
    <property type="project" value="UniProtKB-EC"/>
</dbReference>
<dbReference type="EMBL" id="BSYR01000061">
    <property type="protein sequence ID" value="GMJ11165.1"/>
    <property type="molecule type" value="Genomic_DNA"/>
</dbReference>
<keyword evidence="5" id="KW-0063">Aspartyl esterase</keyword>
<protein>
    <recommendedName>
        <fullName evidence="3">pectinesterase</fullName>
        <ecNumber evidence="3">3.1.1.11</ecNumber>
    </recommendedName>
</protein>
<dbReference type="AlphaFoldDB" id="A0A9W7JAU1"/>
<dbReference type="InterPro" id="IPR000070">
    <property type="entry name" value="Pectinesterase_cat"/>
</dbReference>
<dbReference type="PANTHER" id="PTHR31321:SF85">
    <property type="entry name" value="PECTINESTERASE CATALYTIC DOMAIN-CONTAINING PROTEIN"/>
    <property type="match status" value="1"/>
</dbReference>
<evidence type="ECO:0000313" key="8">
    <source>
        <dbReference type="Proteomes" id="UP001165190"/>
    </source>
</evidence>
<comment type="caution">
    <text evidence="7">The sequence shown here is derived from an EMBL/GenBank/DDBJ whole genome shotgun (WGS) entry which is preliminary data.</text>
</comment>
<comment type="pathway">
    <text evidence="1">Glycan metabolism; pectin degradation; 2-dehydro-3-deoxy-D-gluconate from pectin: step 1/5.</text>
</comment>
<organism evidence="7 8">
    <name type="scientific">Hibiscus trionum</name>
    <name type="common">Flower of an hour</name>
    <dbReference type="NCBI Taxonomy" id="183268"/>
    <lineage>
        <taxon>Eukaryota</taxon>
        <taxon>Viridiplantae</taxon>
        <taxon>Streptophyta</taxon>
        <taxon>Embryophyta</taxon>
        <taxon>Tracheophyta</taxon>
        <taxon>Spermatophyta</taxon>
        <taxon>Magnoliopsida</taxon>
        <taxon>eudicotyledons</taxon>
        <taxon>Gunneridae</taxon>
        <taxon>Pentapetalae</taxon>
        <taxon>rosids</taxon>
        <taxon>malvids</taxon>
        <taxon>Malvales</taxon>
        <taxon>Malvaceae</taxon>
        <taxon>Malvoideae</taxon>
        <taxon>Hibiscus</taxon>
    </lineage>
</organism>
<name>A0A9W7JAU1_HIBTR</name>
<evidence type="ECO:0000256" key="4">
    <source>
        <dbReference type="ARBA" id="ARBA00022801"/>
    </source>
</evidence>
<evidence type="ECO:0000256" key="2">
    <source>
        <dbReference type="ARBA" id="ARBA00008891"/>
    </source>
</evidence>
<reference evidence="7" key="1">
    <citation type="submission" date="2023-05" db="EMBL/GenBank/DDBJ databases">
        <title>Genome and transcriptome analyses reveal genes involved in the formation of fine ridges on petal epidermal cells in Hibiscus trionum.</title>
        <authorList>
            <person name="Koshimizu S."/>
            <person name="Masuda S."/>
            <person name="Ishii T."/>
            <person name="Shirasu K."/>
            <person name="Hoshino A."/>
            <person name="Arita M."/>
        </authorList>
    </citation>
    <scope>NUCLEOTIDE SEQUENCE</scope>
    <source>
        <strain evidence="7">Hamamatsu line</strain>
    </source>
</reference>
<evidence type="ECO:0000256" key="3">
    <source>
        <dbReference type="ARBA" id="ARBA00013229"/>
    </source>
</evidence>
<gene>
    <name evidence="7" type="ORF">HRI_004785700</name>
</gene>
<dbReference type="OrthoDB" id="2019149at2759"/>
<dbReference type="GO" id="GO:0042545">
    <property type="term" value="P:cell wall modification"/>
    <property type="evidence" value="ECO:0007669"/>
    <property type="project" value="InterPro"/>
</dbReference>
<keyword evidence="4" id="KW-0378">Hydrolase</keyword>
<dbReference type="SUPFAM" id="SSF51126">
    <property type="entry name" value="Pectin lyase-like"/>
    <property type="match status" value="1"/>
</dbReference>
<proteinExistence type="inferred from homology"/>
<evidence type="ECO:0000259" key="6">
    <source>
        <dbReference type="Pfam" id="PF01095"/>
    </source>
</evidence>
<evidence type="ECO:0000313" key="7">
    <source>
        <dbReference type="EMBL" id="GMJ11165.1"/>
    </source>
</evidence>
<dbReference type="InterPro" id="IPR012334">
    <property type="entry name" value="Pectin_lyas_fold"/>
</dbReference>
<dbReference type="Pfam" id="PF01095">
    <property type="entry name" value="Pectinesterase"/>
    <property type="match status" value="1"/>
</dbReference>
<dbReference type="GO" id="GO:0045490">
    <property type="term" value="P:pectin catabolic process"/>
    <property type="evidence" value="ECO:0007669"/>
    <property type="project" value="TreeGrafter"/>
</dbReference>
<evidence type="ECO:0000256" key="5">
    <source>
        <dbReference type="ARBA" id="ARBA00023085"/>
    </source>
</evidence>
<dbReference type="PANTHER" id="PTHR31321">
    <property type="entry name" value="ACYL-COA THIOESTER HYDROLASE YBHC-RELATED"/>
    <property type="match status" value="1"/>
</dbReference>
<dbReference type="InterPro" id="IPR011050">
    <property type="entry name" value="Pectin_lyase_fold/virulence"/>
</dbReference>
<comment type="similarity">
    <text evidence="2">Belongs to the pectinesterase family.</text>
</comment>
<dbReference type="Proteomes" id="UP001165190">
    <property type="component" value="Unassembled WGS sequence"/>
</dbReference>